<feature type="active site" description="Proton acceptor" evidence="10">
    <location>
        <position position="317"/>
    </location>
</feature>
<sequence length="351" mass="36534">MSLQWWRDTCREADPQMRRRAAERQDRLTKPRGSLGRLEQVAIDLAALQGRERPSLERIWVTVFAGDHGVVAEGISAYPQAVTGEMLRNFVRGGAAISVLARELGAGLEVVDLGTAFPLEALPGVRHLRLAAGTANFVEASAMGAEQCLLALEAGRESVRRAEQAGSQLFIGGEMGIGNTTAAAAMACALLDAPASALVGPGTGLDASGVAHKAAVVERALALHGAHRADPFETLRRLGGLEIAALAGAYLACAQKGMVALVDGYICSVAALCAVRLNPACRDWLLFAHSGAEPGHRHVLEALAAQPLLDLGLRLGEGSGAALAVPLLRQACVLHAGMATFAEAAVSDRPA</sequence>
<dbReference type="Proteomes" id="UP000045039">
    <property type="component" value="Unassembled WGS sequence"/>
</dbReference>
<reference evidence="11" key="2">
    <citation type="submission" date="2015-06" db="EMBL/GenBank/DDBJ databases">
        <authorList>
            <person name="Radhakrishnan R."/>
            <person name="Underwood A."/>
            <person name="Al-Shahib A."/>
        </authorList>
    </citation>
    <scope>NUCLEOTIDE SEQUENCE</scope>
    <source>
        <strain evidence="11">P19_London_7_VIM_2_05_10</strain>
    </source>
</reference>
<dbReference type="Proteomes" id="UP000194857">
    <property type="component" value="Unassembled WGS sequence"/>
</dbReference>
<name>A0A0F6UFK4_PSEAI</name>
<proteinExistence type="inferred from homology"/>
<keyword evidence="7 10" id="KW-0808">Transferase</keyword>
<reference evidence="12 14" key="3">
    <citation type="submission" date="2017-05" db="EMBL/GenBank/DDBJ databases">
        <authorList>
            <person name="Song R."/>
            <person name="Chenine A.L."/>
            <person name="Ruprecht R.M."/>
        </authorList>
    </citation>
    <scope>NUCLEOTIDE SEQUENCE [LARGE SCALE GENOMIC DNA]</scope>
    <source>
        <strain evidence="12 14">S567_C10_BS</strain>
    </source>
</reference>
<dbReference type="Gene3D" id="3.40.50.10210">
    <property type="match status" value="1"/>
</dbReference>
<dbReference type="InterPro" id="IPR036087">
    <property type="entry name" value="Nict_dMeBzImd_PRibTrfase_sf"/>
</dbReference>
<dbReference type="RefSeq" id="WP_023096871.1">
    <property type="nucleotide sequence ID" value="NZ_CAADLZ010000448.1"/>
</dbReference>
<reference evidence="13" key="1">
    <citation type="submission" date="2015-06" db="EMBL/GenBank/DDBJ databases">
        <authorList>
            <person name="Radhakrishnan Rajesh"/>
            <person name="Underwood Anthony"/>
            <person name="Al-Shahib Ali"/>
        </authorList>
    </citation>
    <scope>NUCLEOTIDE SEQUENCE [LARGE SCALE GENOMIC DNA]</scope>
    <source>
        <strain evidence="13">P19_London_7_VIM_2_05_10</strain>
    </source>
</reference>
<dbReference type="HAMAP" id="MF_00230">
    <property type="entry name" value="CobT"/>
    <property type="match status" value="1"/>
</dbReference>
<evidence type="ECO:0000256" key="7">
    <source>
        <dbReference type="ARBA" id="ARBA00022679"/>
    </source>
</evidence>
<organism evidence="12 14">
    <name type="scientific">Pseudomonas aeruginosa</name>
    <dbReference type="NCBI Taxonomy" id="287"/>
    <lineage>
        <taxon>Bacteria</taxon>
        <taxon>Pseudomonadati</taxon>
        <taxon>Pseudomonadota</taxon>
        <taxon>Gammaproteobacteria</taxon>
        <taxon>Pseudomonadales</taxon>
        <taxon>Pseudomonadaceae</taxon>
        <taxon>Pseudomonas</taxon>
    </lineage>
</organism>
<evidence type="ECO:0000256" key="1">
    <source>
        <dbReference type="ARBA" id="ARBA00005049"/>
    </source>
</evidence>
<dbReference type="AlphaFoldDB" id="A0A0F6UFK4"/>
<evidence type="ECO:0000313" key="11">
    <source>
        <dbReference type="EMBL" id="CRP70408.1"/>
    </source>
</evidence>
<keyword evidence="6 10" id="KW-0328">Glycosyltransferase</keyword>
<dbReference type="InterPro" id="IPR003200">
    <property type="entry name" value="Nict_dMeBzImd_PRibTrfase"/>
</dbReference>
<dbReference type="GO" id="GO:0008939">
    <property type="term" value="F:nicotinate-nucleotide-dimethylbenzimidazole phosphoribosyltransferase activity"/>
    <property type="evidence" value="ECO:0007669"/>
    <property type="project" value="UniProtKB-UniRule"/>
</dbReference>
<dbReference type="EMBL" id="NFFZ01000003">
    <property type="protein sequence ID" value="OTI64107.1"/>
    <property type="molecule type" value="Genomic_DNA"/>
</dbReference>
<evidence type="ECO:0000256" key="5">
    <source>
        <dbReference type="ARBA" id="ARBA00022573"/>
    </source>
</evidence>
<comment type="function">
    <text evidence="10">Catalyzes the synthesis of alpha-ribazole-5'-phosphate from nicotinate mononucleotide (NAMN) and 5,6-dimethylbenzimidazole (DMB).</text>
</comment>
<evidence type="ECO:0000313" key="12">
    <source>
        <dbReference type="EMBL" id="OTI64107.1"/>
    </source>
</evidence>
<dbReference type="PANTHER" id="PTHR43463">
    <property type="entry name" value="NICOTINATE-NUCLEOTIDE--DIMETHYLBENZIMIDAZOLE PHOSPHORIBOSYLTRANSFERASE"/>
    <property type="match status" value="1"/>
</dbReference>
<dbReference type="EMBL" id="CVVU01000237">
    <property type="protein sequence ID" value="CRP70408.1"/>
    <property type="molecule type" value="Genomic_DNA"/>
</dbReference>
<dbReference type="UniPathway" id="UPA00061">
    <property type="reaction ID" value="UER00516"/>
</dbReference>
<keyword evidence="5 10" id="KW-0169">Cobalamin biosynthesis</keyword>
<evidence type="ECO:0000256" key="8">
    <source>
        <dbReference type="ARBA" id="ARBA00030686"/>
    </source>
</evidence>
<gene>
    <name evidence="10 11" type="primary">cobT</name>
    <name evidence="12" type="ORF">CAZ10_07800</name>
    <name evidence="11" type="ORF">PAERUG_P19_London_7_VIM_2_05_10_05292</name>
</gene>
<evidence type="ECO:0000256" key="9">
    <source>
        <dbReference type="ARBA" id="ARBA00047340"/>
    </source>
</evidence>
<dbReference type="GO" id="GO:0009236">
    <property type="term" value="P:cobalamin biosynthetic process"/>
    <property type="evidence" value="ECO:0007669"/>
    <property type="project" value="UniProtKB-UniRule"/>
</dbReference>
<dbReference type="NCBIfam" id="NF000996">
    <property type="entry name" value="PRK00105.1"/>
    <property type="match status" value="1"/>
</dbReference>
<comment type="pathway">
    <text evidence="1 10">Nucleoside biosynthesis; alpha-ribazole biosynthesis; alpha-ribazole from 5,6-dimethylbenzimidazole: step 1/2.</text>
</comment>
<dbReference type="InterPro" id="IPR023195">
    <property type="entry name" value="Nict_dMeBzImd_PRibTrfase_N"/>
</dbReference>
<comment type="similarity">
    <text evidence="2 10">Belongs to the CobT family.</text>
</comment>
<comment type="caution">
    <text evidence="12">The sequence shown here is derived from an EMBL/GenBank/DDBJ whole genome shotgun (WGS) entry which is preliminary data.</text>
</comment>
<dbReference type="CDD" id="cd02439">
    <property type="entry name" value="DMB-PRT_CobT"/>
    <property type="match status" value="1"/>
</dbReference>
<evidence type="ECO:0000256" key="2">
    <source>
        <dbReference type="ARBA" id="ARBA00007110"/>
    </source>
</evidence>
<dbReference type="Pfam" id="PF02277">
    <property type="entry name" value="DBI_PRT"/>
    <property type="match status" value="1"/>
</dbReference>
<dbReference type="EC" id="2.4.2.21" evidence="3 10"/>
<evidence type="ECO:0000256" key="6">
    <source>
        <dbReference type="ARBA" id="ARBA00022676"/>
    </source>
</evidence>
<dbReference type="FunFam" id="3.40.50.10210:FF:000001">
    <property type="entry name" value="Nicotinate-nucleotide--dimethylbenzimidazole phosphoribosyltransferase"/>
    <property type="match status" value="1"/>
</dbReference>
<protein>
    <recommendedName>
        <fullName evidence="4 10">Nicotinate-nucleotide--dimethylbenzimidazole phosphoribosyltransferase</fullName>
        <shortName evidence="10">NN:DBI PRT</shortName>
        <ecNumber evidence="3 10">2.4.2.21</ecNumber>
    </recommendedName>
    <alternativeName>
        <fullName evidence="8 10">N(1)-alpha-phosphoribosyltransferase</fullName>
    </alternativeName>
</protein>
<evidence type="ECO:0000313" key="13">
    <source>
        <dbReference type="Proteomes" id="UP000045039"/>
    </source>
</evidence>
<dbReference type="SUPFAM" id="SSF52733">
    <property type="entry name" value="Nicotinate mononucleotide:5,6-dimethylbenzimidazole phosphoribosyltransferase (CobT)"/>
    <property type="match status" value="1"/>
</dbReference>
<evidence type="ECO:0000256" key="4">
    <source>
        <dbReference type="ARBA" id="ARBA00015486"/>
    </source>
</evidence>
<dbReference type="PANTHER" id="PTHR43463:SF1">
    <property type="entry name" value="NICOTINATE-NUCLEOTIDE--DIMETHYLBENZIMIDAZOLE PHOSPHORIBOSYLTRANSFERASE"/>
    <property type="match status" value="1"/>
</dbReference>
<evidence type="ECO:0000256" key="10">
    <source>
        <dbReference type="HAMAP-Rule" id="MF_00230"/>
    </source>
</evidence>
<dbReference type="InterPro" id="IPR017846">
    <property type="entry name" value="Nict_dMeBzImd_PRibTrfase_bact"/>
</dbReference>
<accession>A0A0F6UFK4</accession>
<evidence type="ECO:0000313" key="14">
    <source>
        <dbReference type="Proteomes" id="UP000194857"/>
    </source>
</evidence>
<dbReference type="Gene3D" id="1.10.1610.10">
    <property type="match status" value="1"/>
</dbReference>
<dbReference type="NCBIfam" id="TIGR03160">
    <property type="entry name" value="cobT_DBIPRT"/>
    <property type="match status" value="1"/>
</dbReference>
<comment type="catalytic activity">
    <reaction evidence="9 10">
        <text>5,6-dimethylbenzimidazole + nicotinate beta-D-ribonucleotide = alpha-ribazole 5'-phosphate + nicotinate + H(+)</text>
        <dbReference type="Rhea" id="RHEA:11196"/>
        <dbReference type="ChEBI" id="CHEBI:15378"/>
        <dbReference type="ChEBI" id="CHEBI:15890"/>
        <dbReference type="ChEBI" id="CHEBI:32544"/>
        <dbReference type="ChEBI" id="CHEBI:57502"/>
        <dbReference type="ChEBI" id="CHEBI:57918"/>
        <dbReference type="EC" id="2.4.2.21"/>
    </reaction>
</comment>
<evidence type="ECO:0000256" key="3">
    <source>
        <dbReference type="ARBA" id="ARBA00011991"/>
    </source>
</evidence>